<dbReference type="Pfam" id="PF09954">
    <property type="entry name" value="DUF2188"/>
    <property type="match status" value="1"/>
</dbReference>
<sequence length="127" mass="14776">MCFFRKRRERKKALEAERVASTKPVEVAKEEQEAKPKPAPKKSIVKDEPVKTEGKAAKYHVSQNKDPKNDHYKEWRVRKEGSNKTIKYFNTQKEAIEYAEKLAEEAGSSVVIHKLDGSIRKQDYEKK</sequence>
<dbReference type="Proteomes" id="UP001431532">
    <property type="component" value="Unassembled WGS sequence"/>
</dbReference>
<organism evidence="2 3">
    <name type="scientific">Peloplasma aerotolerans</name>
    <dbReference type="NCBI Taxonomy" id="3044389"/>
    <lineage>
        <taxon>Bacteria</taxon>
        <taxon>Bacillati</taxon>
        <taxon>Mycoplasmatota</taxon>
        <taxon>Mollicutes</taxon>
        <taxon>Acholeplasmatales</taxon>
        <taxon>Acholeplasmataceae</taxon>
        <taxon>Peloplasma</taxon>
    </lineage>
</organism>
<dbReference type="EMBL" id="JASCXW010000009">
    <property type="protein sequence ID" value="MDI6452730.1"/>
    <property type="molecule type" value="Genomic_DNA"/>
</dbReference>
<dbReference type="InterPro" id="IPR018691">
    <property type="entry name" value="DUF2188"/>
</dbReference>
<comment type="caution">
    <text evidence="2">The sequence shown here is derived from an EMBL/GenBank/DDBJ whole genome shotgun (WGS) entry which is preliminary data.</text>
</comment>
<feature type="compositionally biased region" description="Basic and acidic residues" evidence="1">
    <location>
        <begin position="12"/>
        <end position="36"/>
    </location>
</feature>
<name>A0AAW6U4E1_9MOLU</name>
<gene>
    <name evidence="2" type="ORF">QJ521_04045</name>
</gene>
<dbReference type="AlphaFoldDB" id="A0AAW6U4E1"/>
<proteinExistence type="predicted"/>
<feature type="region of interest" description="Disordered" evidence="1">
    <location>
        <begin position="1"/>
        <end position="72"/>
    </location>
</feature>
<accession>A0AAW6U4E1</accession>
<feature type="compositionally biased region" description="Basic residues" evidence="1">
    <location>
        <begin position="1"/>
        <end position="11"/>
    </location>
</feature>
<protein>
    <submittedName>
        <fullName evidence="2">DUF2188 domain-containing protein</fullName>
    </submittedName>
</protein>
<reference evidence="2" key="1">
    <citation type="submission" date="2023-05" db="EMBL/GenBank/DDBJ databases">
        <title>Mariniplasma microaerophilum sp. nov., a novel anaerobic mollicute isolated from terrestrial mud volcano, Taman Peninsula, Russia.</title>
        <authorList>
            <person name="Khomyakova M.A."/>
            <person name="Merkel A.Y."/>
            <person name="Slobodkin A.I."/>
        </authorList>
    </citation>
    <scope>NUCLEOTIDE SEQUENCE</scope>
    <source>
        <strain evidence="2">M4Ah</strain>
    </source>
</reference>
<keyword evidence="3" id="KW-1185">Reference proteome</keyword>
<feature type="compositionally biased region" description="Basic and acidic residues" evidence="1">
    <location>
        <begin position="63"/>
        <end position="72"/>
    </location>
</feature>
<evidence type="ECO:0000256" key="1">
    <source>
        <dbReference type="SAM" id="MobiDB-lite"/>
    </source>
</evidence>
<dbReference type="RefSeq" id="WP_282839153.1">
    <property type="nucleotide sequence ID" value="NZ_JASCXW010000009.1"/>
</dbReference>
<feature type="compositionally biased region" description="Basic and acidic residues" evidence="1">
    <location>
        <begin position="44"/>
        <end position="56"/>
    </location>
</feature>
<evidence type="ECO:0000313" key="2">
    <source>
        <dbReference type="EMBL" id="MDI6452730.1"/>
    </source>
</evidence>
<evidence type="ECO:0000313" key="3">
    <source>
        <dbReference type="Proteomes" id="UP001431532"/>
    </source>
</evidence>